<dbReference type="EMBL" id="OBDY01000035">
    <property type="protein sequence ID" value="SNY69613.1"/>
    <property type="molecule type" value="Genomic_DNA"/>
</dbReference>
<dbReference type="RefSeq" id="WP_097328246.1">
    <property type="nucleotide sequence ID" value="NZ_OBDY01000035.1"/>
</dbReference>
<dbReference type="OrthoDB" id="4234613at2"/>
<feature type="compositionally biased region" description="Basic and acidic residues" evidence="1">
    <location>
        <begin position="115"/>
        <end position="127"/>
    </location>
</feature>
<protein>
    <submittedName>
        <fullName evidence="2">Uncharacterized protein</fullName>
    </submittedName>
</protein>
<evidence type="ECO:0000313" key="3">
    <source>
        <dbReference type="Proteomes" id="UP000219612"/>
    </source>
</evidence>
<reference evidence="2 3" key="1">
    <citation type="submission" date="2017-09" db="EMBL/GenBank/DDBJ databases">
        <authorList>
            <person name="Ehlers B."/>
            <person name="Leendertz F.H."/>
        </authorList>
    </citation>
    <scope>NUCLEOTIDE SEQUENCE [LARGE SCALE GENOMIC DNA]</scope>
    <source>
        <strain evidence="2 3">CGMCC 4.6857</strain>
    </source>
</reference>
<evidence type="ECO:0000313" key="2">
    <source>
        <dbReference type="EMBL" id="SNY69613.1"/>
    </source>
</evidence>
<dbReference type="AlphaFoldDB" id="A0A285KBI0"/>
<sequence>MIDLRCDVCGHEMRQLPSPDPDQEWACTWCYARSTVWARSGDVTRPQYEPATTRWEEAEGDDLPPDESHAAGYFGATLCGRYSDAITASEYPWIPTRQNTCPDCRKAAEIIDDRWPAEKRNGNRERIPLTPGSDAPPF</sequence>
<evidence type="ECO:0000256" key="1">
    <source>
        <dbReference type="SAM" id="MobiDB-lite"/>
    </source>
</evidence>
<keyword evidence="3" id="KW-1185">Reference proteome</keyword>
<gene>
    <name evidence="2" type="ORF">SAMN05421748_13587</name>
</gene>
<accession>A0A285KBI0</accession>
<proteinExistence type="predicted"/>
<feature type="region of interest" description="Disordered" evidence="1">
    <location>
        <begin position="43"/>
        <end position="67"/>
    </location>
</feature>
<organism evidence="2 3">
    <name type="scientific">Paractinoplanes atraurantiacus</name>
    <dbReference type="NCBI Taxonomy" id="1036182"/>
    <lineage>
        <taxon>Bacteria</taxon>
        <taxon>Bacillati</taxon>
        <taxon>Actinomycetota</taxon>
        <taxon>Actinomycetes</taxon>
        <taxon>Micromonosporales</taxon>
        <taxon>Micromonosporaceae</taxon>
        <taxon>Paractinoplanes</taxon>
    </lineage>
</organism>
<dbReference type="Proteomes" id="UP000219612">
    <property type="component" value="Unassembled WGS sequence"/>
</dbReference>
<feature type="region of interest" description="Disordered" evidence="1">
    <location>
        <begin position="115"/>
        <end position="138"/>
    </location>
</feature>
<name>A0A285KBI0_9ACTN</name>